<protein>
    <submittedName>
        <fullName evidence="1">DNA repair protein</fullName>
    </submittedName>
</protein>
<gene>
    <name evidence="1" type="ORF">FA95DRAFT_1558555</name>
</gene>
<dbReference type="Proteomes" id="UP000814033">
    <property type="component" value="Unassembled WGS sequence"/>
</dbReference>
<keyword evidence="2" id="KW-1185">Reference proteome</keyword>
<sequence length="319" mass="36523">MSDAGPSTRPVTPPPRPVPGGGPDLTPEQVKRIELNRLKAKAKQRQKEASASTSAVPNANNKRPIGVTPATSNSPTAPSKPEKLKRDARLGKYFDYDLSKMVNSKGGFLVEESAEVHEDLKTKQRERERQKAMASLDPPVYLDPSRNPKCEECGSIDLDHTYRKIFRCLVCHKCRNDKPEKYSLLTKTECREDYLLTDSELKDEDLLPHMLKANPHQSTYANMLLFCRFQVEAFAWKKWGSGEALDAEWEKRTAEKKKKKNKKFEQSLRELRKRTREGVWQMRRDAEHRHVFSQPNPGEDGVGRQVCHECGFTVEVEEF</sequence>
<comment type="caution">
    <text evidence="1">The sequence shown here is derived from an EMBL/GenBank/DDBJ whole genome shotgun (WGS) entry which is preliminary data.</text>
</comment>
<dbReference type="EMBL" id="MU275894">
    <property type="protein sequence ID" value="KAI0048016.1"/>
    <property type="molecule type" value="Genomic_DNA"/>
</dbReference>
<evidence type="ECO:0000313" key="2">
    <source>
        <dbReference type="Proteomes" id="UP000814033"/>
    </source>
</evidence>
<evidence type="ECO:0000313" key="1">
    <source>
        <dbReference type="EMBL" id="KAI0048016.1"/>
    </source>
</evidence>
<accession>A0ACB8RWN4</accession>
<reference evidence="1" key="2">
    <citation type="journal article" date="2022" name="New Phytol.">
        <title>Evolutionary transition to the ectomycorrhizal habit in the genomes of a hyperdiverse lineage of mushroom-forming fungi.</title>
        <authorList>
            <person name="Looney B."/>
            <person name="Miyauchi S."/>
            <person name="Morin E."/>
            <person name="Drula E."/>
            <person name="Courty P.E."/>
            <person name="Kohler A."/>
            <person name="Kuo A."/>
            <person name="LaButti K."/>
            <person name="Pangilinan J."/>
            <person name="Lipzen A."/>
            <person name="Riley R."/>
            <person name="Andreopoulos W."/>
            <person name="He G."/>
            <person name="Johnson J."/>
            <person name="Nolan M."/>
            <person name="Tritt A."/>
            <person name="Barry K.W."/>
            <person name="Grigoriev I.V."/>
            <person name="Nagy L.G."/>
            <person name="Hibbett D."/>
            <person name="Henrissat B."/>
            <person name="Matheny P.B."/>
            <person name="Labbe J."/>
            <person name="Martin F.M."/>
        </authorList>
    </citation>
    <scope>NUCLEOTIDE SEQUENCE</scope>
    <source>
        <strain evidence="1">FP105234-sp</strain>
    </source>
</reference>
<reference evidence="1" key="1">
    <citation type="submission" date="2021-02" db="EMBL/GenBank/DDBJ databases">
        <authorList>
            <consortium name="DOE Joint Genome Institute"/>
            <person name="Ahrendt S."/>
            <person name="Looney B.P."/>
            <person name="Miyauchi S."/>
            <person name="Morin E."/>
            <person name="Drula E."/>
            <person name="Courty P.E."/>
            <person name="Chicoki N."/>
            <person name="Fauchery L."/>
            <person name="Kohler A."/>
            <person name="Kuo A."/>
            <person name="Labutti K."/>
            <person name="Pangilinan J."/>
            <person name="Lipzen A."/>
            <person name="Riley R."/>
            <person name="Andreopoulos W."/>
            <person name="He G."/>
            <person name="Johnson J."/>
            <person name="Barry K.W."/>
            <person name="Grigoriev I.V."/>
            <person name="Nagy L."/>
            <person name="Hibbett D."/>
            <person name="Henrissat B."/>
            <person name="Matheny P.B."/>
            <person name="Labbe J."/>
            <person name="Martin F."/>
        </authorList>
    </citation>
    <scope>NUCLEOTIDE SEQUENCE</scope>
    <source>
        <strain evidence="1">FP105234-sp</strain>
    </source>
</reference>
<name>A0ACB8RWN4_9AGAM</name>
<organism evidence="1 2">
    <name type="scientific">Auriscalpium vulgare</name>
    <dbReference type="NCBI Taxonomy" id="40419"/>
    <lineage>
        <taxon>Eukaryota</taxon>
        <taxon>Fungi</taxon>
        <taxon>Dikarya</taxon>
        <taxon>Basidiomycota</taxon>
        <taxon>Agaricomycotina</taxon>
        <taxon>Agaricomycetes</taxon>
        <taxon>Russulales</taxon>
        <taxon>Auriscalpiaceae</taxon>
        <taxon>Auriscalpium</taxon>
    </lineage>
</organism>
<proteinExistence type="predicted"/>